<feature type="transmembrane region" description="Helical" evidence="1">
    <location>
        <begin position="21"/>
        <end position="43"/>
    </location>
</feature>
<keyword evidence="1" id="KW-0812">Transmembrane</keyword>
<evidence type="ECO:0000313" key="4">
    <source>
        <dbReference type="Proteomes" id="UP001199424"/>
    </source>
</evidence>
<dbReference type="SMART" id="SM00460">
    <property type="entry name" value="TGc"/>
    <property type="match status" value="1"/>
</dbReference>
<dbReference type="Gene3D" id="3.10.620.30">
    <property type="match status" value="1"/>
</dbReference>
<dbReference type="PANTHER" id="PTHR42736:SF1">
    <property type="entry name" value="PROTEIN-GLUTAMINE GAMMA-GLUTAMYLTRANSFERASE"/>
    <property type="match status" value="1"/>
</dbReference>
<proteinExistence type="predicted"/>
<evidence type="ECO:0000256" key="1">
    <source>
        <dbReference type="SAM" id="Phobius"/>
    </source>
</evidence>
<keyword evidence="4" id="KW-1185">Reference proteome</keyword>
<feature type="transmembrane region" description="Helical" evidence="1">
    <location>
        <begin position="49"/>
        <end position="70"/>
    </location>
</feature>
<feature type="transmembrane region" description="Helical" evidence="1">
    <location>
        <begin position="626"/>
        <end position="652"/>
    </location>
</feature>
<keyword evidence="1" id="KW-1133">Transmembrane helix</keyword>
<feature type="transmembrane region" description="Helical" evidence="1">
    <location>
        <begin position="134"/>
        <end position="152"/>
    </location>
</feature>
<evidence type="ECO:0000259" key="2">
    <source>
        <dbReference type="SMART" id="SM00460"/>
    </source>
</evidence>
<dbReference type="SUPFAM" id="SSF54001">
    <property type="entry name" value="Cysteine proteinases"/>
    <property type="match status" value="1"/>
</dbReference>
<accession>A0AAE3DGC2</accession>
<sequence length="779" mass="85584">MKHPQTVTVYPEKNENKAAYLLWRSLRAALLTAGALIALMVIWNVDLKGLFVLPLGGAVTVLLGCIAGDYLGAKKNIYRAAAAVPWLVFLPVCFVTGNPLSGGMSWVNRLITRWNAAHEGGAALLPTTDLAGDIIAFTLLLTMLCALVSWLCTRGGRRGPVAVYCLIWVLIGLVGEAFSPLATALLLCGLLGEYTSCKAAYRTLHAGVMWAVTAVFLIGFALVLPAGNISAVDTLRENTEEGVHTLRYGEATLPEGDISKADILHETGEEMLTVQSGQKKSFYLRGFVGGDYEDGAWRAMPDAAYGGEQSGILKWLQDHNFDPLMQVSQYYSLSTSDSKPSENRVSVTVSGAERSYVYTPSSVSGTDWSGAFEEKDTRFNSFMLTGVHEYTFDERSGSRPSELTVAEAWVTDPVTDAQAAYCEAEEVYRDFVYDTYTAVEADLLPLLQSMFWDNYESRTDGVYSAVRRVRDVLEWQAAYTDSPEAAPVGTDPIRWFLTKSHSGNAVQYASAAVQALRAHGIPARYVEGYYAPAERIASGDTTLTGQDAHAWAEVYFDGVGWLPIDTTPGYYYDAVTLRDMVDTPDNVHKTAALEDSRIDVSPVTKPGNNSGPFTDPVGTAINAANLLLGIAAALVLLLTVLFLLFEIARGVIYMTEIKKFRSAKNQERILFLGRKILCYLRLWNIEASIGWNTAEVDAAIVNAFPNIEPGSYTRVCELLEKAVYGGIALEVYEERTVQSFLEHLVTTNKNTSFKTRFKLHYSGLLYPWFARAQKAQLTD</sequence>
<dbReference type="PANTHER" id="PTHR42736">
    <property type="entry name" value="PROTEIN-GLUTAMINE GAMMA-GLUTAMYLTRANSFERASE"/>
    <property type="match status" value="1"/>
</dbReference>
<name>A0AAE3DGC2_9FIRM</name>
<organism evidence="3 4">
    <name type="scientific">Hominenteromicrobium mulieris</name>
    <dbReference type="NCBI Taxonomy" id="2885357"/>
    <lineage>
        <taxon>Bacteria</taxon>
        <taxon>Bacillati</taxon>
        <taxon>Bacillota</taxon>
        <taxon>Clostridia</taxon>
        <taxon>Eubacteriales</taxon>
        <taxon>Oscillospiraceae</taxon>
        <taxon>Hominenteromicrobium</taxon>
    </lineage>
</organism>
<comment type="caution">
    <text evidence="3">The sequence shown here is derived from an EMBL/GenBank/DDBJ whole genome shotgun (WGS) entry which is preliminary data.</text>
</comment>
<dbReference type="Pfam" id="PF01841">
    <property type="entry name" value="Transglut_core"/>
    <property type="match status" value="1"/>
</dbReference>
<dbReference type="Proteomes" id="UP001199424">
    <property type="component" value="Unassembled WGS sequence"/>
</dbReference>
<keyword evidence="1" id="KW-0472">Membrane</keyword>
<dbReference type="EMBL" id="JAJEQC010000010">
    <property type="protein sequence ID" value="MCC2137446.1"/>
    <property type="molecule type" value="Genomic_DNA"/>
</dbReference>
<evidence type="ECO:0000313" key="3">
    <source>
        <dbReference type="EMBL" id="MCC2137446.1"/>
    </source>
</evidence>
<dbReference type="AlphaFoldDB" id="A0AAE3DGC2"/>
<feature type="domain" description="Transglutaminase-like" evidence="2">
    <location>
        <begin position="497"/>
        <end position="568"/>
    </location>
</feature>
<dbReference type="InterPro" id="IPR038765">
    <property type="entry name" value="Papain-like_cys_pep_sf"/>
</dbReference>
<protein>
    <submittedName>
        <fullName evidence="3">Transglutaminase domain-containing protein</fullName>
    </submittedName>
</protein>
<gene>
    <name evidence="3" type="ORF">LKD31_10520</name>
</gene>
<feature type="transmembrane region" description="Helical" evidence="1">
    <location>
        <begin position="77"/>
        <end position="97"/>
    </location>
</feature>
<feature type="transmembrane region" description="Helical" evidence="1">
    <location>
        <begin position="208"/>
        <end position="227"/>
    </location>
</feature>
<dbReference type="InterPro" id="IPR002931">
    <property type="entry name" value="Transglutaminase-like"/>
</dbReference>
<dbReference type="RefSeq" id="WP_308449674.1">
    <property type="nucleotide sequence ID" value="NZ_JAJEQC010000010.1"/>
</dbReference>
<dbReference type="InterPro" id="IPR052901">
    <property type="entry name" value="Bact_TGase-like"/>
</dbReference>
<reference evidence="3" key="1">
    <citation type="submission" date="2021-10" db="EMBL/GenBank/DDBJ databases">
        <title>Anaerobic single-cell dispensing facilitates the cultivation of human gut bacteria.</title>
        <authorList>
            <person name="Afrizal A."/>
        </authorList>
    </citation>
    <scope>NUCLEOTIDE SEQUENCE</scope>
    <source>
        <strain evidence="3">CLA-AA-H250</strain>
    </source>
</reference>